<dbReference type="AlphaFoldDB" id="A0A0C5VWJ7"/>
<gene>
    <name evidence="1" type="ORF">YC6258_02751</name>
</gene>
<accession>A0A0C5VWJ7</accession>
<dbReference type="STRING" id="1445510.YC6258_02751"/>
<keyword evidence="2" id="KW-1185">Reference proteome</keyword>
<evidence type="ECO:0000313" key="2">
    <source>
        <dbReference type="Proteomes" id="UP000032266"/>
    </source>
</evidence>
<proteinExistence type="predicted"/>
<organism evidence="1 2">
    <name type="scientific">Gynuella sunshinyii YC6258</name>
    <dbReference type="NCBI Taxonomy" id="1445510"/>
    <lineage>
        <taxon>Bacteria</taxon>
        <taxon>Pseudomonadati</taxon>
        <taxon>Pseudomonadota</taxon>
        <taxon>Gammaproteobacteria</taxon>
        <taxon>Oceanospirillales</taxon>
        <taxon>Saccharospirillaceae</taxon>
        <taxon>Gynuella</taxon>
    </lineage>
</organism>
<dbReference type="Proteomes" id="UP000032266">
    <property type="component" value="Chromosome"/>
</dbReference>
<protein>
    <submittedName>
        <fullName evidence="1">Uncharacterized protein</fullName>
    </submittedName>
</protein>
<name>A0A0C5VWJ7_9GAMM</name>
<reference evidence="1 2" key="1">
    <citation type="submission" date="2014-01" db="EMBL/GenBank/DDBJ databases">
        <title>Full genme sequencing of cellulolytic bacterium Gynuella sunshinyii YC6258T gen. nov., sp. nov.</title>
        <authorList>
            <person name="Khan H."/>
            <person name="Chung E.J."/>
            <person name="Chung Y.R."/>
        </authorList>
    </citation>
    <scope>NUCLEOTIDE SEQUENCE [LARGE SCALE GENOMIC DNA]</scope>
    <source>
        <strain evidence="1 2">YC6258</strain>
    </source>
</reference>
<evidence type="ECO:0000313" key="1">
    <source>
        <dbReference type="EMBL" id="AJQ94789.1"/>
    </source>
</evidence>
<sequence>MGWVLSFGPLFERCWGGDTVHCCGSMNVKMRIIPIVATREVGYSTYLYLTIY</sequence>
<dbReference type="EMBL" id="CP007142">
    <property type="protein sequence ID" value="AJQ94789.1"/>
    <property type="molecule type" value="Genomic_DNA"/>
</dbReference>
<dbReference type="HOGENOM" id="CLU_3080408_0_0_6"/>
<dbReference type="KEGG" id="gsn:YC6258_02751"/>